<reference evidence="2" key="1">
    <citation type="submission" date="2018-04" db="EMBL/GenBank/DDBJ databases">
        <authorList>
            <person name="Go L.Y."/>
            <person name="Mitchell J.A."/>
        </authorList>
    </citation>
    <scope>NUCLEOTIDE SEQUENCE [LARGE SCALE GENOMIC DNA]</scope>
</reference>
<keyword evidence="2" id="KW-1185">Reference proteome</keyword>
<evidence type="ECO:0000313" key="2">
    <source>
        <dbReference type="Proteomes" id="UP000247188"/>
    </source>
</evidence>
<dbReference type="EMBL" id="MH155870">
    <property type="protein sequence ID" value="AWN05293.1"/>
    <property type="molecule type" value="Genomic_DNA"/>
</dbReference>
<sequence>MATENAPVNGWYSQDGGTYNSTVADTFIPEIWTDQLLDDIEDELLLSSSTITNRDYDGVFRREGDVVRIPHFVDTVVDKGMVEAYGEIGTADRAALEYIKMTVNKGSSFHIELDSLHQLQTKAGLDLMSNLVRQRARAAAVSIDKTLALTILAAVSGKDLNGTRDPNATVSGLPALHGKIDEVLDTDFPTDRVIGVYDFIVAMIRNLNIKNAPLSRYLFISPNLYSELLLDPKFIDASHFGANVMQSGVVGQILGLPVRVSNQLGSHTRPATGGAGGNKGKLMRASHDAFKTVDILLGSTQAASLVIPHAEMKAYSPEKSFTAAVKSRVIYDAKVIRPEQIVVARGVEALIGTHNATATATP</sequence>
<organism evidence="1 2">
    <name type="scientific">Streptomyces phage Ibantik</name>
    <dbReference type="NCBI Taxonomy" id="2182397"/>
    <lineage>
        <taxon>Viruses</taxon>
        <taxon>Duplodnaviria</taxon>
        <taxon>Heunggongvirae</taxon>
        <taxon>Uroviricota</taxon>
        <taxon>Caudoviricetes</taxon>
        <taxon>Ibantikvirus</taxon>
        <taxon>Ibantikvirus ibantik</taxon>
    </lineage>
</organism>
<name>A0A2U8UNV5_9CAUD</name>
<evidence type="ECO:0000313" key="1">
    <source>
        <dbReference type="EMBL" id="AWN05293.1"/>
    </source>
</evidence>
<dbReference type="Proteomes" id="UP000247188">
    <property type="component" value="Segment"/>
</dbReference>
<dbReference type="RefSeq" id="YP_010754693.1">
    <property type="nucleotide sequence ID" value="NC_073462.1"/>
</dbReference>
<protein>
    <submittedName>
        <fullName evidence="1">Major capsid protein</fullName>
    </submittedName>
</protein>
<gene>
    <name evidence="1" type="primary">71</name>
    <name evidence="1" type="ORF">SEA_IBANTIK_71</name>
</gene>
<accession>A0A2U8UNV5</accession>
<dbReference type="KEGG" id="vg:80019291"/>
<dbReference type="GeneID" id="80019291"/>
<proteinExistence type="predicted"/>